<organism evidence="1 2">
    <name type="scientific">Caballeronia sordidicola</name>
    <name type="common">Burkholderia sordidicola</name>
    <dbReference type="NCBI Taxonomy" id="196367"/>
    <lineage>
        <taxon>Bacteria</taxon>
        <taxon>Pseudomonadati</taxon>
        <taxon>Pseudomonadota</taxon>
        <taxon>Betaproteobacteria</taxon>
        <taxon>Burkholderiales</taxon>
        <taxon>Burkholderiaceae</taxon>
        <taxon>Caballeronia</taxon>
    </lineage>
</organism>
<name>A0A242MXV7_CABSO</name>
<proteinExistence type="predicted"/>
<accession>A0A242MXV7</accession>
<protein>
    <submittedName>
        <fullName evidence="1">Uncharacterized protein</fullName>
    </submittedName>
</protein>
<dbReference type="Proteomes" id="UP000195221">
    <property type="component" value="Unassembled WGS sequence"/>
</dbReference>
<comment type="caution">
    <text evidence="1">The sequence shown here is derived from an EMBL/GenBank/DDBJ whole genome shotgun (WGS) entry which is preliminary data.</text>
</comment>
<gene>
    <name evidence="1" type="ORF">PAMC26577_11675</name>
</gene>
<dbReference type="EMBL" id="NBTZ01000041">
    <property type="protein sequence ID" value="OTP76152.1"/>
    <property type="molecule type" value="Genomic_DNA"/>
</dbReference>
<evidence type="ECO:0000313" key="2">
    <source>
        <dbReference type="Proteomes" id="UP000195221"/>
    </source>
</evidence>
<sequence length="70" mass="7849">MVLAQANDPELSIADVAKEHGLNKNMVASGDANVRLRHRRRGRLRQNHFSISPAQITPSLTQHPTIKVER</sequence>
<evidence type="ECO:0000313" key="1">
    <source>
        <dbReference type="EMBL" id="OTP76152.1"/>
    </source>
</evidence>
<reference evidence="1 2" key="1">
    <citation type="submission" date="2017-03" db="EMBL/GenBank/DDBJ databases">
        <title>Genome analysis of strain PAMC 26577.</title>
        <authorList>
            <person name="Oh H.-M."/>
            <person name="Yang J.-A."/>
        </authorList>
    </citation>
    <scope>NUCLEOTIDE SEQUENCE [LARGE SCALE GENOMIC DNA]</scope>
    <source>
        <strain evidence="1 2">PAMC 26577</strain>
    </source>
</reference>
<dbReference type="AlphaFoldDB" id="A0A242MXV7"/>